<evidence type="ECO:0000313" key="2">
    <source>
        <dbReference type="Proteomes" id="UP000478052"/>
    </source>
</evidence>
<dbReference type="GO" id="GO:0005881">
    <property type="term" value="C:cytoplasmic microtubule"/>
    <property type="evidence" value="ECO:0007669"/>
    <property type="project" value="TreeGrafter"/>
</dbReference>
<dbReference type="GO" id="GO:0072686">
    <property type="term" value="C:mitotic spindle"/>
    <property type="evidence" value="ECO:0007669"/>
    <property type="project" value="TreeGrafter"/>
</dbReference>
<dbReference type="AlphaFoldDB" id="A0A6G0YFS4"/>
<dbReference type="OrthoDB" id="63891at2759"/>
<keyword evidence="2" id="KW-1185">Reference proteome</keyword>
<dbReference type="Proteomes" id="UP000478052">
    <property type="component" value="Unassembled WGS sequence"/>
</dbReference>
<dbReference type="PANTHER" id="PTHR21567">
    <property type="entry name" value="CLASP"/>
    <property type="match status" value="1"/>
</dbReference>
<accession>A0A6G0YFS4</accession>
<name>A0A6G0YFS4_APHCR</name>
<evidence type="ECO:0000313" key="1">
    <source>
        <dbReference type="EMBL" id="KAF0755076.1"/>
    </source>
</evidence>
<dbReference type="InterPro" id="IPR016024">
    <property type="entry name" value="ARM-type_fold"/>
</dbReference>
<dbReference type="GO" id="GO:0008017">
    <property type="term" value="F:microtubule binding"/>
    <property type="evidence" value="ECO:0007669"/>
    <property type="project" value="TreeGrafter"/>
</dbReference>
<sequence length="326" mass="36824">MMNSKHNNDVECPTCRGLGKVPSNGDVIEFSYDYHFVDSERSEECIDFTMIINSRNNAPISNYGGGFLYPILHHNEQHENYTFVESKAFVHVGDQTNTNIASDFNNLKLLTEMDTIIGCVTDLLPEKAPLDNPKEVIKSVQTRLKNTNSEEHIRAISDAVQIARNHQKLLKPHINLINQKIVQFLNSQRIIYVRLACQSAGELFRTMRCTDRPLFDNIVTGLMNRTADKNQNIRIDANWALDKMVISIPPLYSITSIANCSQHKNPAVKIAQLRLMHCITVIADPIKILSGTTGLKKARQLIFKTCVATIEDANAEIRKQLYCPSL</sequence>
<dbReference type="GO" id="GO:0090307">
    <property type="term" value="P:mitotic spindle assembly"/>
    <property type="evidence" value="ECO:0007669"/>
    <property type="project" value="TreeGrafter"/>
</dbReference>
<dbReference type="GO" id="GO:0005815">
    <property type="term" value="C:microtubule organizing center"/>
    <property type="evidence" value="ECO:0007669"/>
    <property type="project" value="TreeGrafter"/>
</dbReference>
<dbReference type="EMBL" id="VUJU01004240">
    <property type="protein sequence ID" value="KAF0755076.1"/>
    <property type="molecule type" value="Genomic_DNA"/>
</dbReference>
<dbReference type="Gene3D" id="1.25.10.10">
    <property type="entry name" value="Leucine-rich Repeat Variant"/>
    <property type="match status" value="1"/>
</dbReference>
<protein>
    <submittedName>
        <fullName evidence="1">TOG domain-containing protein</fullName>
    </submittedName>
</protein>
<reference evidence="1 2" key="1">
    <citation type="submission" date="2019-08" db="EMBL/GenBank/DDBJ databases">
        <title>Whole genome of Aphis craccivora.</title>
        <authorList>
            <person name="Voronova N.V."/>
            <person name="Shulinski R.S."/>
            <person name="Bandarenka Y.V."/>
            <person name="Zhorov D.G."/>
            <person name="Warner D."/>
        </authorList>
    </citation>
    <scope>NUCLEOTIDE SEQUENCE [LARGE SCALE GENOMIC DNA]</scope>
    <source>
        <strain evidence="1">180601</strain>
        <tissue evidence="1">Whole Body</tissue>
    </source>
</reference>
<proteinExistence type="predicted"/>
<dbReference type="InterPro" id="IPR011989">
    <property type="entry name" value="ARM-like"/>
</dbReference>
<organism evidence="1 2">
    <name type="scientific">Aphis craccivora</name>
    <name type="common">Cowpea aphid</name>
    <dbReference type="NCBI Taxonomy" id="307492"/>
    <lineage>
        <taxon>Eukaryota</taxon>
        <taxon>Metazoa</taxon>
        <taxon>Ecdysozoa</taxon>
        <taxon>Arthropoda</taxon>
        <taxon>Hexapoda</taxon>
        <taxon>Insecta</taxon>
        <taxon>Pterygota</taxon>
        <taxon>Neoptera</taxon>
        <taxon>Paraneoptera</taxon>
        <taxon>Hemiptera</taxon>
        <taxon>Sternorrhyncha</taxon>
        <taxon>Aphidomorpha</taxon>
        <taxon>Aphidoidea</taxon>
        <taxon>Aphididae</taxon>
        <taxon>Aphidini</taxon>
        <taxon>Aphis</taxon>
        <taxon>Aphis</taxon>
    </lineage>
</organism>
<dbReference type="GO" id="GO:0000776">
    <property type="term" value="C:kinetochore"/>
    <property type="evidence" value="ECO:0007669"/>
    <property type="project" value="TreeGrafter"/>
</dbReference>
<dbReference type="GO" id="GO:0045180">
    <property type="term" value="C:basal cortex"/>
    <property type="evidence" value="ECO:0007669"/>
    <property type="project" value="TreeGrafter"/>
</dbReference>
<dbReference type="GO" id="GO:0040001">
    <property type="term" value="P:establishment of mitotic spindle localization"/>
    <property type="evidence" value="ECO:0007669"/>
    <property type="project" value="TreeGrafter"/>
</dbReference>
<dbReference type="SUPFAM" id="SSF48371">
    <property type="entry name" value="ARM repeat"/>
    <property type="match status" value="1"/>
</dbReference>
<comment type="caution">
    <text evidence="1">The sequence shown here is derived from an EMBL/GenBank/DDBJ whole genome shotgun (WGS) entry which is preliminary data.</text>
</comment>
<dbReference type="GO" id="GO:0005876">
    <property type="term" value="C:spindle microtubule"/>
    <property type="evidence" value="ECO:0007669"/>
    <property type="project" value="TreeGrafter"/>
</dbReference>
<gene>
    <name evidence="1" type="ORF">FWK35_00012652</name>
</gene>
<dbReference type="PANTHER" id="PTHR21567:SF88">
    <property type="entry name" value="TOG DOMAIN-CONTAINING PROTEIN"/>
    <property type="match status" value="1"/>
</dbReference>